<sequence>MARTELTPQDKEYKKIISSRLNDLLSRSGRKQIDITRSVGIPASTLTGYFKGTRLPSPKNVEKLAEYFNVEKSDIDPRFGRDPKEDDEKPLTRNQKLIAYSIDPDISDEERQAIIEMVQAAKKFRRRI</sequence>
<dbReference type="CDD" id="cd00093">
    <property type="entry name" value="HTH_XRE"/>
    <property type="match status" value="1"/>
</dbReference>
<organism evidence="2">
    <name type="scientific">Siphoviridae sp. ctDwe1</name>
    <dbReference type="NCBI Taxonomy" id="2826200"/>
    <lineage>
        <taxon>Viruses</taxon>
        <taxon>Duplodnaviria</taxon>
        <taxon>Heunggongvirae</taxon>
        <taxon>Uroviricota</taxon>
        <taxon>Caudoviricetes</taxon>
    </lineage>
</organism>
<accession>A0A8S5M624</accession>
<dbReference type="Pfam" id="PF01381">
    <property type="entry name" value="HTH_3"/>
    <property type="match status" value="1"/>
</dbReference>
<protein>
    <submittedName>
        <fullName evidence="2">Repressor protein CI</fullName>
    </submittedName>
</protein>
<dbReference type="InterPro" id="IPR010982">
    <property type="entry name" value="Lambda_DNA-bd_dom_sf"/>
</dbReference>
<dbReference type="GO" id="GO:0003677">
    <property type="term" value="F:DNA binding"/>
    <property type="evidence" value="ECO:0007669"/>
    <property type="project" value="InterPro"/>
</dbReference>
<dbReference type="InterPro" id="IPR001387">
    <property type="entry name" value="Cro/C1-type_HTH"/>
</dbReference>
<dbReference type="SUPFAM" id="SSF47413">
    <property type="entry name" value="lambda repressor-like DNA-binding domains"/>
    <property type="match status" value="1"/>
</dbReference>
<name>A0A8S5M624_9CAUD</name>
<reference evidence="2" key="1">
    <citation type="journal article" date="2021" name="Proc. Natl. Acad. Sci. U.S.A.">
        <title>A Catalog of Tens of Thousands of Viruses from Human Metagenomes Reveals Hidden Associations with Chronic Diseases.</title>
        <authorList>
            <person name="Tisza M.J."/>
            <person name="Buck C.B."/>
        </authorList>
    </citation>
    <scope>NUCLEOTIDE SEQUENCE</scope>
    <source>
        <strain evidence="2">CtDwe1</strain>
    </source>
</reference>
<evidence type="ECO:0000313" key="2">
    <source>
        <dbReference type="EMBL" id="DAD77543.1"/>
    </source>
</evidence>
<proteinExistence type="predicted"/>
<dbReference type="SMART" id="SM00530">
    <property type="entry name" value="HTH_XRE"/>
    <property type="match status" value="1"/>
</dbReference>
<dbReference type="EMBL" id="BK014827">
    <property type="protein sequence ID" value="DAD77543.1"/>
    <property type="molecule type" value="Genomic_DNA"/>
</dbReference>
<feature type="domain" description="HTH cro/C1-type" evidence="1">
    <location>
        <begin position="40"/>
        <end position="75"/>
    </location>
</feature>
<evidence type="ECO:0000259" key="1">
    <source>
        <dbReference type="PROSITE" id="PS50943"/>
    </source>
</evidence>
<dbReference type="Gene3D" id="1.10.260.40">
    <property type="entry name" value="lambda repressor-like DNA-binding domains"/>
    <property type="match status" value="1"/>
</dbReference>
<dbReference type="PROSITE" id="PS50943">
    <property type="entry name" value="HTH_CROC1"/>
    <property type="match status" value="1"/>
</dbReference>